<dbReference type="EMBL" id="BGZK01000741">
    <property type="protein sequence ID" value="GBP58646.1"/>
    <property type="molecule type" value="Genomic_DNA"/>
</dbReference>
<feature type="compositionally biased region" description="Polar residues" evidence="1">
    <location>
        <begin position="32"/>
        <end position="49"/>
    </location>
</feature>
<protein>
    <submittedName>
        <fullName evidence="2">Uncharacterized protein</fullName>
    </submittedName>
</protein>
<gene>
    <name evidence="2" type="ORF">EVAR_38107_1</name>
</gene>
<dbReference type="STRING" id="151549.A0A4C1X4I6"/>
<evidence type="ECO:0000313" key="3">
    <source>
        <dbReference type="Proteomes" id="UP000299102"/>
    </source>
</evidence>
<reference evidence="2 3" key="1">
    <citation type="journal article" date="2019" name="Commun. Biol.">
        <title>The bagworm genome reveals a unique fibroin gene that provides high tensile strength.</title>
        <authorList>
            <person name="Kono N."/>
            <person name="Nakamura H."/>
            <person name="Ohtoshi R."/>
            <person name="Tomita M."/>
            <person name="Numata K."/>
            <person name="Arakawa K."/>
        </authorList>
    </citation>
    <scope>NUCLEOTIDE SEQUENCE [LARGE SCALE GENOMIC DNA]</scope>
</reference>
<proteinExistence type="predicted"/>
<comment type="caution">
    <text evidence="2">The sequence shown here is derived from an EMBL/GenBank/DDBJ whole genome shotgun (WGS) entry which is preliminary data.</text>
</comment>
<dbReference type="Proteomes" id="UP000299102">
    <property type="component" value="Unassembled WGS sequence"/>
</dbReference>
<feature type="region of interest" description="Disordered" evidence="1">
    <location>
        <begin position="1"/>
        <end position="64"/>
    </location>
</feature>
<sequence length="228" mass="25924">MTPRSRKPLIVTSEQRDNQANTEEMKRDCTHSSETIYQSLSPKNDSDFISSDEENISSQSDDDRKGSVFELNTFLDTKESKVCTSAQKSQYNGRSLTEPFREYLLSRSVLTATPIDLSLLNKTNDMENSNDMISESLMYCLDGNMPSDLTSSIGSLAVGEVMEIEKSNSRSPLKNLNSFVNIDLSSPRRKRTAKYIVNSKHEENIPTYSKRVLTEKENFDFELRETDL</sequence>
<evidence type="ECO:0000313" key="2">
    <source>
        <dbReference type="EMBL" id="GBP58646.1"/>
    </source>
</evidence>
<keyword evidence="3" id="KW-1185">Reference proteome</keyword>
<organism evidence="2 3">
    <name type="scientific">Eumeta variegata</name>
    <name type="common">Bagworm moth</name>
    <name type="synonym">Eumeta japonica</name>
    <dbReference type="NCBI Taxonomy" id="151549"/>
    <lineage>
        <taxon>Eukaryota</taxon>
        <taxon>Metazoa</taxon>
        <taxon>Ecdysozoa</taxon>
        <taxon>Arthropoda</taxon>
        <taxon>Hexapoda</taxon>
        <taxon>Insecta</taxon>
        <taxon>Pterygota</taxon>
        <taxon>Neoptera</taxon>
        <taxon>Endopterygota</taxon>
        <taxon>Lepidoptera</taxon>
        <taxon>Glossata</taxon>
        <taxon>Ditrysia</taxon>
        <taxon>Tineoidea</taxon>
        <taxon>Psychidae</taxon>
        <taxon>Oiketicinae</taxon>
        <taxon>Eumeta</taxon>
    </lineage>
</organism>
<accession>A0A4C1X4I6</accession>
<evidence type="ECO:0000256" key="1">
    <source>
        <dbReference type="SAM" id="MobiDB-lite"/>
    </source>
</evidence>
<dbReference type="AlphaFoldDB" id="A0A4C1X4I6"/>
<name>A0A4C1X4I6_EUMVA</name>
<dbReference type="OrthoDB" id="10061772at2759"/>